<gene>
    <name evidence="1" type="ORF">DRO04_01775</name>
</gene>
<accession>A0A497JIR4</accession>
<comment type="caution">
    <text evidence="1">The sequence shown here is derived from an EMBL/GenBank/DDBJ whole genome shotgun (WGS) entry which is preliminary data.</text>
</comment>
<protein>
    <submittedName>
        <fullName evidence="1">Uncharacterized protein</fullName>
    </submittedName>
</protein>
<dbReference type="AlphaFoldDB" id="A0A497JIR4"/>
<reference evidence="1 2" key="1">
    <citation type="submission" date="2018-06" db="EMBL/GenBank/DDBJ databases">
        <title>Extensive metabolic versatility and redundancy in microbially diverse, dynamic hydrothermal sediments.</title>
        <authorList>
            <person name="Dombrowski N."/>
            <person name="Teske A."/>
            <person name="Baker B.J."/>
        </authorList>
    </citation>
    <scope>NUCLEOTIDE SEQUENCE [LARGE SCALE GENOMIC DNA]</scope>
    <source>
        <strain evidence="1">B51_G17</strain>
    </source>
</reference>
<evidence type="ECO:0000313" key="2">
    <source>
        <dbReference type="Proteomes" id="UP000278031"/>
    </source>
</evidence>
<dbReference type="Proteomes" id="UP000278031">
    <property type="component" value="Unassembled WGS sequence"/>
</dbReference>
<feature type="non-terminal residue" evidence="1">
    <location>
        <position position="1"/>
    </location>
</feature>
<organism evidence="1 2">
    <name type="scientific">Candidatus Iainarchaeum sp</name>
    <dbReference type="NCBI Taxonomy" id="3101447"/>
    <lineage>
        <taxon>Archaea</taxon>
        <taxon>Candidatus Iainarchaeota</taxon>
        <taxon>Candidatus Iainarchaeia</taxon>
        <taxon>Candidatus Iainarchaeales</taxon>
        <taxon>Candidatus Iainarchaeaceae</taxon>
        <taxon>Candidatus Iainarchaeum</taxon>
    </lineage>
</organism>
<proteinExistence type="predicted"/>
<sequence>AYESMPPSPVKRIWERAYKKAVSEQITNSVRKVVERLPEPIKKHSIIPKILYKMARIEENT</sequence>
<dbReference type="EMBL" id="QMWP01000055">
    <property type="protein sequence ID" value="RLG70521.1"/>
    <property type="molecule type" value="Genomic_DNA"/>
</dbReference>
<evidence type="ECO:0000313" key="1">
    <source>
        <dbReference type="EMBL" id="RLG70521.1"/>
    </source>
</evidence>
<name>A0A497JIR4_9ARCH</name>